<gene>
    <name evidence="2" type="ORF">AK812_SmicGene35623</name>
</gene>
<feature type="compositionally biased region" description="Low complexity" evidence="1">
    <location>
        <begin position="2043"/>
        <end position="2057"/>
    </location>
</feature>
<proteinExistence type="predicted"/>
<sequence>MISDSEVSGWEEVATEAAEELDMQEAFSAMEEAVQAVTRHRHGEQAATTGIRHADAPVLQTEVTASMPGSAQMMRQAVTSDIVDQVDAAQVQQTKVASMPGAAQIRQAVSSDMVDQVDTKQVLQTEVGSVQGSSQVQQVVTSGQGVMTMAGPGLQAVADELAKILAPGRASVAAAFLTMAPEDMRLHCLNLPQAPPCFRQASDPRRNYSWALGGFNLLQSTFFANAISPEQICMGTLAGITQLFTFSEAKVLEAALPARHACPQRFSVAEPVEEGRYHKAMILLLPFMLNGLARGYRLSEPEDGKLLQASLFASDVLHFCRHFLRESGLMQPTAGRRTMVQSTLAPSVTLEERNLRVLKGSFLFAAFNEVKQQQTEAGVAYVFDSMKTLRNAELRLVSTLPQGFGQFFDEDVSWVSRSFFVAAEGFFYSLTVEPAVCSNKRFITPVFCVKGQCIKGDFVTDDFHARHKKEITIGWTGSGPEDFGLVWDGFFLDARPTMRGGPVLALSTAVAAGMRAVPAALLRPSSAAAAAGGAQALLCLSSAAAAVGGAQALLCLSSAAAAVGGAQDRLPCNRFVAAAAEKGLAILPATGYTAHYPSSYTFMPGTADRWGVQASGKRPRETAAANRTAGRRPQESTPQPPVKRPRVVSAPALATQLAEDSDNPGKNDDEDVDGLVGWAAETEEEHLRRHAGGQSSTCPRFIKFRERWQKAQKFYETEDYTWGRETRVDRKSLQKMIQVMHWIVRCRRKNLLASCQSISLSVDDRADFRMLRYRCSFSPAVQQLRRSERSERCERSQCSSGQHWCGNPTCVARRDIPGTASLQQWCELEPLACEGVLGLFRLGGAVKENTLESHDEDKSRQMSESVLELLRRACQDEHGNVDEEALQAIQQRVQHFSADQCAAVQKCGKLLASGSSLQQVVWVSADPAHQIRIATKDPLHAQESFQQQWERLFSAKHALIPDIQHSEVWRARLQAAQQYVLSMYGKQGADVDKVMSTFSFAKQRFDSTSTPMMRYCCVIRAARGTPEVRRRAEFALQNMTPENLFRCGLTSDYAAECLSFLRSFDVDDPDVASVGRLFESFREHMSSLFIRGYVLGNVPKSSDSEPDRLKTMTQVVFEQVESPEPIYYGNKLHFLCTRATVGQVRVAMNEMRDVVEAMLGRLQVDLTEDKAHCRILQQVLAVDASVLHELSAAAQAAAPLVKAADGRGIHVCNRLAWSWTLLPQWRSRHTPRVPEPSKGFVRLVCFYLAVKLGTGKLERSLGDLVQQLNNHLGPRSEDGSTMAALVEVCLDGPQTAQDLFVRGDNGTTLRKAVKAEFVWVLSSRRCCFCVAKAPSACEDWEELGEAKRTKKVHATRQWDVLWSGPHQPKEAPWDFILSRLRQQRGAPWDFILSRPRQQMQQMAGRSVGLHPEPASAADAAPWDFILSRLWQQTQQTAGRPVGLHPEPASAADAAEGPDPRDIISDPGRHGLPLSGIDMVRIASRLRRHADRISQDAVFLEVLDLALCAWMHRVQLQLYLNLEPEVQMCGVAEFLRSLLPEGMQLPSQHDTSDVKWAVVLTRADAAAAKTPAELNHFLPAWPAGSVTAAEEQERIMHRHKLERLSYLSVIAQSDDDVLVQSAYESLAAAEEQAHALRSLVGRLYADKKLLARDVGHDGNCGLWATVALRSGSPFMAITSDQGTRDEMTAMRAAIAAKWRSLAEDASLAEAQAWHQLLCHCVPDTVEPACPVKFEGSIRKPMKSEPGIDPLDPGELTPKRPDTAAQEAYARHTPPKLSRTQKQFMGAGLIRARPESGPSVPVKAEASAQMVHVKAEPILGDLPQASKKRGRSAVMACPKDAKDTEAKKAKSRQQQVMKSARGHLAVLGLTASEHCKAYCRKAFLKGAPDCGNGGWTQLLQELLKGKMPEGCTTCSQLLQGAKFDMQSFRASVTGLPVTHDEPPCEAEPSALVAVPVKEECPEPTDAVVPQDTAEDVIIDARRIVEEHPLLTLLPEHSMSKRYPVECRICRRKGSGKLAVFDLINPSKRRFIDQHLNGPTHLRNLQQHQQQQSRQSSGLHGSSGGSSGCQQPLPLQDGSAGEQPDPGIVPRKCEGFQVGKVSSSKLSDLEDPFKLWAAYNVLSSVQHLHDAQGTNHHYSQSMNTGSYIIRHHHCEGQSSGREDPDQPAMYSRCASLGNDRAIIRMIQRYFVKHTAAHLLAARLFEPDQVEAVIADAKASAVYSLRQSELDEVFALTSPLLQKFVRSQFMSIPPGNWSKATRDLVSSLVQPCLKVPASTLDSRVLDPTCSVRVLADKMRSGTLSTVSEVNLKLACHVASGALSHHPMVQGILVATIEQARRASRGSSNMRNPRLSDLELSMMSEAGVAMSLAASNLQLIREFGLAMSENCLLIDSHLAWPPAADGSSRTPSRRCLTLGFDKTYILKGLDIIQVPAGKAYVGTAFRVSSLHEARDADPTLESGGDTGLLLLKSTPAAEPGEPETVPADKTWDAAQLTFARELCEFLIWDPTLASLPRFSACSIPTSYQSDAVEMLEMLGHVLQKASRVKTVTCDNASQHSLIKAFLLGTPTGMSQARIQALPFWRDVVYVSLPDSCLPKFGFRKPLIQGQTLFLLNGPAHLQKNVVGQFRSPKTLRFGRYCCDFSATLDLSMPPGAYQGYDSQSDVEAASFLNAFHLVVDLPSNPDEIHIPWALTGALLLNLTVCLVTSAVFHPGLGKLVRLENALTAYVLLDLGQMLADEASKLRGLAKGSSWLHPVTQHNLQQLCGCIAVITTSENGTLLHRSTELPLEQWFGFLRTQYASSQMTVRDYLHASCKKMYQFSQRLSKGGASQVPLRSDTPVDDEAYASCARKALDSALQLMACCADETVPALLKKYVAFSGRQLQPSSAHEPVQHQAEDAEGVEDFVEDEDPAPQVHKNFEEASDPDLRGGDAECFQLLSQIRAREAADAVKLGKDDLPDIDPLHAQRLGCGTSPPPAALDPDCWDELLREKATGEAAEAVGSSGYSTKRTDEVLTLTQALQETRVACELRGNIQPAMRWLWILLVNLRAPADAHVLPDPARARRCRNKLNWHQHHERELALIRAQVGAPCKLTSRAAAWRTVAAALKEQVAATDAEEVVQLASGMIVLASPPGLQRWFVGCVLSLWRSTPRGCKATHLPTPVVESLRCCRVALMDPVAGAAEGFFEVSATSEVAVVAMYRVGLVLQTQVTTPGVDGFRCRLTDLSLECVQRAHEKTDWPAGLQDNLPAQTSTETRIPGTPLPGTSKPKTAIPGTPLPGTPRPKKLEAQLKQGLIDHLAIKAKVSSKSKEIPALPGNFTRTKKGSQLIEQEMRKLLELDAIHHAKRPLLTPDGKFRMKDQKGLPIEGPSWDDICARTPNWFSKRFEKIRNKDEFGRAVHSKFVALTGQLSSEGHSRTEFITMIYDIIQGCSGVDGWCRALRASAQRYLGRRIGATGAWAFSDVQSRKSAETRGGADEGGDFLSPAKADFEPKEAVENDINVPCIVDRRVNVHGGERNVEAGTTTSSVPTAEEVGRPPLWWLRGVKEFQMHQMLAADRGRDRELGSRGGEAEAARR</sequence>
<comment type="caution">
    <text evidence="2">The sequence shown here is derived from an EMBL/GenBank/DDBJ whole genome shotgun (WGS) entry which is preliminary data.</text>
</comment>
<organism evidence="2 3">
    <name type="scientific">Symbiodinium microadriaticum</name>
    <name type="common">Dinoflagellate</name>
    <name type="synonym">Zooxanthella microadriatica</name>
    <dbReference type="NCBI Taxonomy" id="2951"/>
    <lineage>
        <taxon>Eukaryota</taxon>
        <taxon>Sar</taxon>
        <taxon>Alveolata</taxon>
        <taxon>Dinophyceae</taxon>
        <taxon>Suessiales</taxon>
        <taxon>Symbiodiniaceae</taxon>
        <taxon>Symbiodinium</taxon>
    </lineage>
</organism>
<protein>
    <submittedName>
        <fullName evidence="2">Uncharacterized protein</fullName>
    </submittedName>
</protein>
<feature type="compositionally biased region" description="Basic and acidic residues" evidence="1">
    <location>
        <begin position="1457"/>
        <end position="1467"/>
    </location>
</feature>
<feature type="region of interest" description="Disordered" evidence="1">
    <location>
        <begin position="1436"/>
        <end position="1467"/>
    </location>
</feature>
<feature type="region of interest" description="Disordered" evidence="1">
    <location>
        <begin position="3247"/>
        <end position="3276"/>
    </location>
</feature>
<dbReference type="Proteomes" id="UP000186817">
    <property type="component" value="Unassembled WGS sequence"/>
</dbReference>
<evidence type="ECO:0000256" key="1">
    <source>
        <dbReference type="SAM" id="MobiDB-lite"/>
    </source>
</evidence>
<dbReference type="OrthoDB" id="419420at2759"/>
<feature type="region of interest" description="Disordered" evidence="1">
    <location>
        <begin position="2041"/>
        <end position="2089"/>
    </location>
</feature>
<reference evidence="2 3" key="1">
    <citation type="submission" date="2016-02" db="EMBL/GenBank/DDBJ databases">
        <title>Genome analysis of coral dinoflagellate symbionts highlights evolutionary adaptations to a symbiotic lifestyle.</title>
        <authorList>
            <person name="Aranda M."/>
            <person name="Li Y."/>
            <person name="Liew Y.J."/>
            <person name="Baumgarten S."/>
            <person name="Simakov O."/>
            <person name="Wilson M."/>
            <person name="Piel J."/>
            <person name="Ashoor H."/>
            <person name="Bougouffa S."/>
            <person name="Bajic V.B."/>
            <person name="Ryu T."/>
            <person name="Ravasi T."/>
            <person name="Bayer T."/>
            <person name="Micklem G."/>
            <person name="Kim H."/>
            <person name="Bhak J."/>
            <person name="Lajeunesse T.C."/>
            <person name="Voolstra C.R."/>
        </authorList>
    </citation>
    <scope>NUCLEOTIDE SEQUENCE [LARGE SCALE GENOMIC DNA]</scope>
    <source>
        <strain evidence="2 3">CCMP2467</strain>
    </source>
</reference>
<dbReference type="EMBL" id="LSRX01001104">
    <property type="protein sequence ID" value="OLP83600.1"/>
    <property type="molecule type" value="Genomic_DNA"/>
</dbReference>
<evidence type="ECO:0000313" key="2">
    <source>
        <dbReference type="EMBL" id="OLP83600.1"/>
    </source>
</evidence>
<accession>A0A1Q9CKZ8</accession>
<keyword evidence="3" id="KW-1185">Reference proteome</keyword>
<feature type="region of interest" description="Disordered" evidence="1">
    <location>
        <begin position="611"/>
        <end position="647"/>
    </location>
</feature>
<evidence type="ECO:0000313" key="3">
    <source>
        <dbReference type="Proteomes" id="UP000186817"/>
    </source>
</evidence>
<name>A0A1Q9CKZ8_SYMMI</name>